<evidence type="ECO:0000259" key="1">
    <source>
        <dbReference type="Pfam" id="PF00155"/>
    </source>
</evidence>
<dbReference type="HOGENOM" id="CLU_017584_0_6_1"/>
<evidence type="ECO:0000313" key="3">
    <source>
        <dbReference type="EMBL" id="CAX41366.1"/>
    </source>
</evidence>
<dbReference type="SUPFAM" id="SSF53383">
    <property type="entry name" value="PLP-dependent transferases"/>
    <property type="match status" value="1"/>
</dbReference>
<dbReference type="RefSeq" id="XP_002421205.1">
    <property type="nucleotide sequence ID" value="XM_002421160.1"/>
</dbReference>
<dbReference type="SMR" id="B9WJE3"/>
<dbReference type="EMBL" id="FM992693">
    <property type="protein sequence ID" value="CAX41366.1"/>
    <property type="molecule type" value="Genomic_DNA"/>
</dbReference>
<dbReference type="InterPro" id="IPR015424">
    <property type="entry name" value="PyrdxlP-dep_Trfase"/>
</dbReference>
<dbReference type="OrthoDB" id="7042322at2759"/>
<dbReference type="GO" id="GO:0047536">
    <property type="term" value="F:2-aminoadipate transaminase activity"/>
    <property type="evidence" value="ECO:0007669"/>
    <property type="project" value="UniProtKB-EC"/>
</dbReference>
<organism evidence="3 4">
    <name type="scientific">Candida dubliniensis (strain CD36 / ATCC MYA-646 / CBS 7987 / NCPF 3949 / NRRL Y-17841)</name>
    <name type="common">Yeast</name>
    <dbReference type="NCBI Taxonomy" id="573826"/>
    <lineage>
        <taxon>Eukaryota</taxon>
        <taxon>Fungi</taxon>
        <taxon>Dikarya</taxon>
        <taxon>Ascomycota</taxon>
        <taxon>Saccharomycotina</taxon>
        <taxon>Pichiomycetes</taxon>
        <taxon>Debaryomycetaceae</taxon>
        <taxon>Candida/Lodderomyces clade</taxon>
        <taxon>Candida</taxon>
    </lineage>
</organism>
<dbReference type="GeneID" id="8048657"/>
<dbReference type="Pfam" id="PF00155">
    <property type="entry name" value="Aminotran_1_2"/>
    <property type="match status" value="1"/>
</dbReference>
<dbReference type="KEGG" id="cdu:CD36_65240"/>
<reference evidence="3 4" key="1">
    <citation type="journal article" date="2009" name="Genome Res.">
        <title>Comparative genomics of the fungal pathogens Candida dubliniensis and Candida albicans.</title>
        <authorList>
            <person name="Jackson A.P."/>
            <person name="Gamble J.A."/>
            <person name="Yeomans T."/>
            <person name="Moran G.P."/>
            <person name="Saunders D."/>
            <person name="Harris D."/>
            <person name="Aslett M."/>
            <person name="Barrell J.F."/>
            <person name="Butler G."/>
            <person name="Citiulo F."/>
            <person name="Coleman D.C."/>
            <person name="de Groot P.W.J."/>
            <person name="Goodwin T.J."/>
            <person name="Quail M.A."/>
            <person name="McQuillan J."/>
            <person name="Munro C.A."/>
            <person name="Pain A."/>
            <person name="Poulter R.T."/>
            <person name="Rajandream M.A."/>
            <person name="Renauld H."/>
            <person name="Spiering M.J."/>
            <person name="Tivey A."/>
            <person name="Gow N.A.R."/>
            <person name="Barrell B."/>
            <person name="Sullivan D.J."/>
            <person name="Berriman M."/>
        </authorList>
    </citation>
    <scope>NUCLEOTIDE SEQUENCE [LARGE SCALE GENOMIC DNA]</scope>
    <source>
        <strain evidence="4">CD36 / ATCC MYA-646 / CBS 7987 / NCPF 3949 / NRRL Y-17841</strain>
    </source>
</reference>
<proteinExistence type="predicted"/>
<dbReference type="InterPro" id="IPR015422">
    <property type="entry name" value="PyrdxlP-dep_Trfase_small"/>
</dbReference>
<dbReference type="CGD" id="CAL0000171297">
    <property type="gene designation" value="Cd36_65240"/>
</dbReference>
<keyword evidence="4" id="KW-1185">Reference proteome</keyword>
<dbReference type="InterPro" id="IPR004839">
    <property type="entry name" value="Aminotransferase_I/II_large"/>
</dbReference>
<protein>
    <submittedName>
        <fullName evidence="3">Aminotransferase, putative</fullName>
        <ecNumber evidence="3">2.6.1.39</ecNumber>
    </submittedName>
</protein>
<dbReference type="PANTHER" id="PTHR42858:SF1">
    <property type="entry name" value="LD15494P"/>
    <property type="match status" value="1"/>
</dbReference>
<dbReference type="Gene3D" id="3.40.640.10">
    <property type="entry name" value="Type I PLP-dependent aspartate aminotransferase-like (Major domain)"/>
    <property type="match status" value="1"/>
</dbReference>
<feature type="domain" description="Aminotransferase class I/classII large" evidence="1">
    <location>
        <begin position="41"/>
        <end position="408"/>
    </location>
</feature>
<dbReference type="CDD" id="cd00609">
    <property type="entry name" value="AAT_like"/>
    <property type="match status" value="1"/>
</dbReference>
<dbReference type="Gene3D" id="3.90.1150.10">
    <property type="entry name" value="Aspartate Aminotransferase, domain 1"/>
    <property type="match status" value="1"/>
</dbReference>
<sequence length="418" mass="46857">MINFFKGHPTRELLPVQEIAESYKRVLLGTDYLSYDTDANNQHPLQYGTDPGNLDVRKVVAEWVNIKFGNLVSDPDCINMTAGASYGVGNILASVTSPEITQRVFVVTPTYFLINSCFVDVGLGGKLTAIEETHNGKYSIDLEYLEQELKKYSEDLEPVHDNINIEPDPVRGSRKYYRFVMYLVPTFSNPGGLTYTLETRQKLVEMARKYDMLVISDDVYEFLDYTDSKPLPRLNQLDKAAVSSKYGNTISNATFSKIIAPGLRVGWQETATPELVHQLSITGSNRSGGTPNQLSTLVVADLIKTGTIDTIIRKFQSVYKERVRVLKESIAKYLPDDTEVYGGDGGYFVWVVTPSANCFDVVAKLAERKVVLAGGEHFEVTGDERNWGEHCVRLSISYLTRKEIEMGVRLWGEVLVSK</sequence>
<keyword evidence="3" id="KW-0032">Aminotransferase</keyword>
<dbReference type="GO" id="GO:0030170">
    <property type="term" value="F:pyridoxal phosphate binding"/>
    <property type="evidence" value="ECO:0007669"/>
    <property type="project" value="InterPro"/>
</dbReference>
<gene>
    <name evidence="2" type="ordered locus">Cd36_65240</name>
    <name evidence="3" type="ORF">CD36_65240</name>
</gene>
<dbReference type="InterPro" id="IPR015421">
    <property type="entry name" value="PyrdxlP-dep_Trfase_major"/>
</dbReference>
<dbReference type="Proteomes" id="UP000002605">
    <property type="component" value="Chromosome 6"/>
</dbReference>
<dbReference type="AlphaFoldDB" id="B9WJE3"/>
<evidence type="ECO:0000313" key="4">
    <source>
        <dbReference type="Proteomes" id="UP000002605"/>
    </source>
</evidence>
<accession>B9WJE3</accession>
<dbReference type="EC" id="2.6.1.39" evidence="3"/>
<dbReference type="PANTHER" id="PTHR42858">
    <property type="entry name" value="AMINOTRANSFERASE"/>
    <property type="match status" value="1"/>
</dbReference>
<dbReference type="FunFam" id="3.40.640.10:FF:000080">
    <property type="entry name" value="Aminotransferase, putative"/>
    <property type="match status" value="1"/>
</dbReference>
<name>B9WJE3_CANDC</name>
<dbReference type="VEuPathDB" id="FungiDB:CD36_65240"/>
<keyword evidence="3" id="KW-0808">Transferase</keyword>
<evidence type="ECO:0000313" key="2">
    <source>
        <dbReference type="CGD" id="CAL0000171297"/>
    </source>
</evidence>
<dbReference type="eggNOG" id="KOG0634">
    <property type="taxonomic scope" value="Eukaryota"/>
</dbReference>